<sequence>MSDRDAVAVLIFCSQHIYSENMTTQSSGGNSVLRYDVLGSRRFSNYWWATVTTIAGSGFLLAGLSSFLQTNLLPMGNPVELIFIPQGIAIGFYGAAALLISAYLWVAIALNIGSGYNEFNKETGMVRVFRWGYPGKNRRVEATSRLSDVQAIRINIRGGLSPKRTLYVKVKGRGDIPLTRIGQPLPISVIEGQAAEIARFLEVPMEGL</sequence>
<name>A0A2W1JXQ9_9CYAN</name>
<dbReference type="GO" id="GO:0015979">
    <property type="term" value="P:photosynthesis"/>
    <property type="evidence" value="ECO:0007669"/>
    <property type="project" value="UniProtKB-UniRule"/>
</dbReference>
<dbReference type="HAMAP" id="MF_00437">
    <property type="entry name" value="Ycf4"/>
    <property type="match status" value="1"/>
</dbReference>
<evidence type="ECO:0000256" key="2">
    <source>
        <dbReference type="ARBA" id="ARBA00004141"/>
    </source>
</evidence>
<evidence type="ECO:0000256" key="5">
    <source>
        <dbReference type="ARBA" id="ARBA00022692"/>
    </source>
</evidence>
<evidence type="ECO:0000256" key="3">
    <source>
        <dbReference type="ARBA" id="ARBA00008198"/>
    </source>
</evidence>
<evidence type="ECO:0000256" key="9">
    <source>
        <dbReference type="HAMAP-Rule" id="MF_00437"/>
    </source>
</evidence>
<evidence type="ECO:0000256" key="8">
    <source>
        <dbReference type="ARBA" id="ARBA00023136"/>
    </source>
</evidence>
<dbReference type="NCBIfam" id="NF002712">
    <property type="entry name" value="PRK02542.1"/>
    <property type="match status" value="1"/>
</dbReference>
<comment type="similarity">
    <text evidence="3 9">Belongs to the Ycf4 family.</text>
</comment>
<feature type="transmembrane region" description="Helical" evidence="9">
    <location>
        <begin position="46"/>
        <end position="68"/>
    </location>
</feature>
<keyword evidence="4 9" id="KW-0602">Photosynthesis</keyword>
<evidence type="ECO:0000313" key="11">
    <source>
        <dbReference type="Proteomes" id="UP000248857"/>
    </source>
</evidence>
<keyword evidence="11" id="KW-1185">Reference proteome</keyword>
<keyword evidence="5 9" id="KW-0812">Transmembrane</keyword>
<reference evidence="10 11" key="1">
    <citation type="journal article" date="2018" name="Sci. Rep.">
        <title>A novel species of the marine cyanobacterium Acaryochloris with a unique pigment content and lifestyle.</title>
        <authorList>
            <person name="Partensky F."/>
            <person name="Six C."/>
            <person name="Ratin M."/>
            <person name="Garczarek L."/>
            <person name="Vaulot D."/>
            <person name="Probert I."/>
            <person name="Calteau A."/>
            <person name="Gourvil P."/>
            <person name="Marie D."/>
            <person name="Grebert T."/>
            <person name="Bouchier C."/>
            <person name="Le Panse S."/>
            <person name="Gachenot M."/>
            <person name="Rodriguez F."/>
            <person name="Garrido J.L."/>
        </authorList>
    </citation>
    <scope>NUCLEOTIDE SEQUENCE [LARGE SCALE GENOMIC DNA]</scope>
    <source>
        <strain evidence="10 11">RCC1774</strain>
    </source>
</reference>
<dbReference type="GO" id="GO:0031676">
    <property type="term" value="C:plasma membrane-derived thylakoid membrane"/>
    <property type="evidence" value="ECO:0007669"/>
    <property type="project" value="UniProtKB-SubCell"/>
</dbReference>
<protein>
    <recommendedName>
        <fullName evidence="9">Photosystem I assembly protein Ycf4</fullName>
    </recommendedName>
</protein>
<evidence type="ECO:0000256" key="4">
    <source>
        <dbReference type="ARBA" id="ARBA00022531"/>
    </source>
</evidence>
<dbReference type="EMBL" id="PQWO01000007">
    <property type="protein sequence ID" value="PZD73057.1"/>
    <property type="molecule type" value="Genomic_DNA"/>
</dbReference>
<gene>
    <name evidence="9 10" type="primary">ycf4</name>
    <name evidence="10" type="ORF">C1752_02896</name>
</gene>
<evidence type="ECO:0000256" key="7">
    <source>
        <dbReference type="ARBA" id="ARBA00023078"/>
    </source>
</evidence>
<keyword evidence="7 9" id="KW-0793">Thylakoid</keyword>
<accession>A0A2W1JXQ9</accession>
<comment type="caution">
    <text evidence="10">The sequence shown here is derived from an EMBL/GenBank/DDBJ whole genome shotgun (WGS) entry which is preliminary data.</text>
</comment>
<feature type="transmembrane region" description="Helical" evidence="9">
    <location>
        <begin position="88"/>
        <end position="112"/>
    </location>
</feature>
<dbReference type="AlphaFoldDB" id="A0A2W1JXQ9"/>
<proteinExistence type="inferred from homology"/>
<comment type="function">
    <text evidence="1 9">Seems to be required for the assembly of the photosystem I complex.</text>
</comment>
<dbReference type="PANTHER" id="PTHR33288:SF4">
    <property type="entry name" value="PHOTOSYSTEM I ASSEMBLY PROTEIN YCF4"/>
    <property type="match status" value="1"/>
</dbReference>
<keyword evidence="6 9" id="KW-1133">Transmembrane helix</keyword>
<dbReference type="Proteomes" id="UP000248857">
    <property type="component" value="Unassembled WGS sequence"/>
</dbReference>
<evidence type="ECO:0000256" key="1">
    <source>
        <dbReference type="ARBA" id="ARBA00002862"/>
    </source>
</evidence>
<dbReference type="InterPro" id="IPR003359">
    <property type="entry name" value="PSI_Ycf4_assembly"/>
</dbReference>
<dbReference type="GO" id="GO:0009522">
    <property type="term" value="C:photosystem I"/>
    <property type="evidence" value="ECO:0007669"/>
    <property type="project" value="InterPro"/>
</dbReference>
<organism evidence="10 11">
    <name type="scientific">Acaryochloris thomasi RCC1774</name>
    <dbReference type="NCBI Taxonomy" id="1764569"/>
    <lineage>
        <taxon>Bacteria</taxon>
        <taxon>Bacillati</taxon>
        <taxon>Cyanobacteriota</taxon>
        <taxon>Cyanophyceae</taxon>
        <taxon>Acaryochloridales</taxon>
        <taxon>Acaryochloridaceae</taxon>
        <taxon>Acaryochloris</taxon>
        <taxon>Acaryochloris thomasi</taxon>
    </lineage>
</organism>
<evidence type="ECO:0000313" key="10">
    <source>
        <dbReference type="EMBL" id="PZD73057.1"/>
    </source>
</evidence>
<comment type="subcellular location">
    <subcellularLocation>
        <location evidence="9">Cellular thylakoid membrane</location>
        <topology evidence="9">Multi-pass membrane protein</topology>
    </subcellularLocation>
    <subcellularLocation>
        <location evidence="2">Membrane</location>
        <topology evidence="2">Multi-pass membrane protein</topology>
    </subcellularLocation>
</comment>
<dbReference type="PANTHER" id="PTHR33288">
    <property type="match status" value="1"/>
</dbReference>
<keyword evidence="8 9" id="KW-0472">Membrane</keyword>
<evidence type="ECO:0000256" key="6">
    <source>
        <dbReference type="ARBA" id="ARBA00022989"/>
    </source>
</evidence>
<dbReference type="Pfam" id="PF02392">
    <property type="entry name" value="Ycf4"/>
    <property type="match status" value="1"/>
</dbReference>